<feature type="region of interest" description="Disordered" evidence="1">
    <location>
        <begin position="1"/>
        <end position="97"/>
    </location>
</feature>
<evidence type="ECO:0000256" key="1">
    <source>
        <dbReference type="SAM" id="MobiDB-lite"/>
    </source>
</evidence>
<feature type="region of interest" description="Disordered" evidence="1">
    <location>
        <begin position="188"/>
        <end position="220"/>
    </location>
</feature>
<feature type="compositionally biased region" description="Polar residues" evidence="1">
    <location>
        <begin position="357"/>
        <end position="366"/>
    </location>
</feature>
<protein>
    <submittedName>
        <fullName evidence="2">Uncharacterized protein</fullName>
    </submittedName>
</protein>
<proteinExistence type="predicted"/>
<name>A0AAE0BUA0_9CHLO</name>
<comment type="caution">
    <text evidence="2">The sequence shown here is derived from an EMBL/GenBank/DDBJ whole genome shotgun (WGS) entry which is preliminary data.</text>
</comment>
<reference evidence="2 3" key="1">
    <citation type="journal article" date="2015" name="Genome Biol. Evol.">
        <title>Comparative Genomics of a Bacterivorous Green Alga Reveals Evolutionary Causalities and Consequences of Phago-Mixotrophic Mode of Nutrition.</title>
        <authorList>
            <person name="Burns J.A."/>
            <person name="Paasch A."/>
            <person name="Narechania A."/>
            <person name="Kim E."/>
        </authorList>
    </citation>
    <scope>NUCLEOTIDE SEQUENCE [LARGE SCALE GENOMIC DNA]</scope>
    <source>
        <strain evidence="2 3">PLY_AMNH</strain>
    </source>
</reference>
<evidence type="ECO:0000313" key="3">
    <source>
        <dbReference type="Proteomes" id="UP001190700"/>
    </source>
</evidence>
<keyword evidence="3" id="KW-1185">Reference proteome</keyword>
<dbReference type="EMBL" id="LGRX02033103">
    <property type="protein sequence ID" value="KAK3242921.1"/>
    <property type="molecule type" value="Genomic_DNA"/>
</dbReference>
<feature type="compositionally biased region" description="Basic and acidic residues" evidence="1">
    <location>
        <begin position="464"/>
        <end position="484"/>
    </location>
</feature>
<dbReference type="Proteomes" id="UP001190700">
    <property type="component" value="Unassembled WGS sequence"/>
</dbReference>
<accession>A0AAE0BUA0</accession>
<feature type="region of interest" description="Disordered" evidence="1">
    <location>
        <begin position="463"/>
        <end position="491"/>
    </location>
</feature>
<sequence>MYGQWAPRSPRSSLALDDAAEKVQASAQGNESTPTRAVASTSEHVKKKISPIARPDQLEPVMGIQSEGSPKSPLHAGPRWGAREEKEEKEGPEKRERFSLDERATTPITEHAFLRKGANAPMAKKLDRPTWMPLMVDVEPDNDDDAYPWDFSTTYAADNRCGNLGESKSEAHLHGAGPWVDPGIGSIPALPGQNWQSKSGSRKSATSISAGNSPAGLHPEMSLGHVTSMVDNRLSAALARSFAKSHDRRVTIDSSEMSAVNTKNVRAKVQSFSKERSGFLPRISTPSDPIADHVTRLKKMRANPVNNPSNRYVLEPVAIDPASPINVAMLELHLHKEPTKSSYITGRRSIDGRRCQTYSEDQQDGQWASRPLSRMDTPEPLSTAKGSKMSPLSTPQPHSPAFTQGNVNVLDLSCNITTTVVDSPTPVTSSHVNKFTPHIKKRISCTGLSSHFRQARADSLQGDFRADGLQRNSRADDLHHTDSRAEEEEPF</sequence>
<dbReference type="AlphaFoldDB" id="A0AAE0BUA0"/>
<organism evidence="2 3">
    <name type="scientific">Cymbomonas tetramitiformis</name>
    <dbReference type="NCBI Taxonomy" id="36881"/>
    <lineage>
        <taxon>Eukaryota</taxon>
        <taxon>Viridiplantae</taxon>
        <taxon>Chlorophyta</taxon>
        <taxon>Pyramimonadophyceae</taxon>
        <taxon>Pyramimonadales</taxon>
        <taxon>Pyramimonadaceae</taxon>
        <taxon>Cymbomonas</taxon>
    </lineage>
</organism>
<feature type="compositionally biased region" description="Basic and acidic residues" evidence="1">
    <location>
        <begin position="81"/>
        <end position="97"/>
    </location>
</feature>
<gene>
    <name evidence="2" type="ORF">CYMTET_47420</name>
</gene>
<feature type="compositionally biased region" description="Polar residues" evidence="1">
    <location>
        <begin position="193"/>
        <end position="212"/>
    </location>
</feature>
<feature type="region of interest" description="Disordered" evidence="1">
    <location>
        <begin position="357"/>
        <end position="398"/>
    </location>
</feature>
<evidence type="ECO:0000313" key="2">
    <source>
        <dbReference type="EMBL" id="KAK3242921.1"/>
    </source>
</evidence>
<feature type="compositionally biased region" description="Polar residues" evidence="1">
    <location>
        <begin position="25"/>
        <end position="42"/>
    </location>
</feature>